<feature type="compositionally biased region" description="Low complexity" evidence="13">
    <location>
        <begin position="459"/>
        <end position="483"/>
    </location>
</feature>
<evidence type="ECO:0000256" key="8">
    <source>
        <dbReference type="ARBA" id="ARBA00022840"/>
    </source>
</evidence>
<dbReference type="InterPro" id="IPR017441">
    <property type="entry name" value="Protein_kinase_ATP_BS"/>
</dbReference>
<evidence type="ECO:0000256" key="6">
    <source>
        <dbReference type="ARBA" id="ARBA00022741"/>
    </source>
</evidence>
<evidence type="ECO:0000256" key="9">
    <source>
        <dbReference type="ARBA" id="ARBA00023136"/>
    </source>
</evidence>
<accession>A0AAP0DMA3</accession>
<evidence type="ECO:0000256" key="10">
    <source>
        <dbReference type="ARBA" id="ARBA00047899"/>
    </source>
</evidence>
<dbReference type="Gene3D" id="1.10.510.10">
    <property type="entry name" value="Transferase(Phosphotransferase) domain 1"/>
    <property type="match status" value="1"/>
</dbReference>
<keyword evidence="8 12" id="KW-0067">ATP-binding</keyword>
<keyword evidence="5" id="KW-0808">Transferase</keyword>
<dbReference type="SMART" id="SM00220">
    <property type="entry name" value="S_TKc"/>
    <property type="match status" value="1"/>
</dbReference>
<evidence type="ECO:0000256" key="13">
    <source>
        <dbReference type="SAM" id="MobiDB-lite"/>
    </source>
</evidence>
<evidence type="ECO:0000256" key="1">
    <source>
        <dbReference type="ARBA" id="ARBA00004370"/>
    </source>
</evidence>
<evidence type="ECO:0000313" key="17">
    <source>
        <dbReference type="Proteomes" id="UP001408789"/>
    </source>
</evidence>
<keyword evidence="7" id="KW-0418">Kinase</keyword>
<evidence type="ECO:0000256" key="5">
    <source>
        <dbReference type="ARBA" id="ARBA00022679"/>
    </source>
</evidence>
<dbReference type="InterPro" id="IPR008271">
    <property type="entry name" value="Ser/Thr_kinase_AS"/>
</dbReference>
<dbReference type="InterPro" id="IPR000719">
    <property type="entry name" value="Prot_kinase_dom"/>
</dbReference>
<reference evidence="16 17" key="1">
    <citation type="submission" date="2024-04" db="EMBL/GenBank/DDBJ databases">
        <title>The reference genome of an endangered Asteraceae, Deinandra increscens subsp. villosa, native to the Central Coast of California.</title>
        <authorList>
            <person name="Guilliams M."/>
            <person name="Hasenstab-Lehman K."/>
            <person name="Meyer R."/>
            <person name="Mcevoy S."/>
        </authorList>
    </citation>
    <scope>NUCLEOTIDE SEQUENCE [LARGE SCALE GENOMIC DNA]</scope>
    <source>
        <tissue evidence="16">Leaf</tissue>
    </source>
</reference>
<evidence type="ECO:0000256" key="2">
    <source>
        <dbReference type="ARBA" id="ARBA00010507"/>
    </source>
</evidence>
<sequence length="1605" mass="178635">MSKSGKNWCSSIINHPSSLTYVMHESDSTHSQESTMADTAYTPSKPNGTTVDVTGAAVKPPPPPQTNKSQLYNPNLNRHPYRPNPNVYHRNRRRSYFCLCCFWSILIIILLLFIATIAGCILYLLYRPHRPTFSIESIKISRFNLTTSSDDTTRLTSNLNLTLSTRNPNKKVSFFYDPIAITLLTDETQIANGSFSDPFVSEPNNITIIRSSLYSTSLLLESTIVNQIRADLKKKSGIPLKIFLDTEARVKIESIRSKKVGIRIQCEGVHSLIPKGGGGKSGNSSATAAAAVSASVSGAKCIVDLRIKIWKWTFSSFNCSTHNNCFLNLRKDLMDIFLSNVAYLNMLQIRTDMLSAKETNMQSHYSITDLRAYKSPHPLNLKDPTPFPSPFPASSFPSISIPCESIDEEEMPKMRHLLRKLHIGGGFNDHNNRLAATDTSSQPPSTAHFLSSPSPSPSPAAAIGDLDSSSLDNNNNNNSNSSEVDFNFFEEEFQMQLALAISVSSGSAEPDAETAQIKAAKQRSLGCSPSESLVEFLSLRYWSNNVVNYDEKVMDGFYDVYGIASNSVVTQGKLPSLADLRARTVYDVDFEVILVDRRIDKELQHLEERVSNISLECQASGMNQIISRLIQRIANIVVGQMGGPVSDADEMLRRWNTRSHELRNTLKTIVLPLGSIDCGLSRHRALLFKVLADKINLACSLVKGSYYTGTDDGAVNFIKIDNGSEYIIDLMGAPGTLIPVEVPCYSLQSIDLDIRSEAGGASFGYTLPLLDISSDPLIVTAELDSLTKVDSSDLAVASIISSQLSSKAGNAVENNQTERFENAFGKLLPALIRSHEGLPGGGSGGRTSPAQKSQLNDVSNCVINAAKNPEFAQRLHAVLSKSGETSSDSHVNVNDKEVGETEAREVVHLLDADMLTFDGQHAPSLGMSSNEQYLISFAGAEIRNVNDNSQLVVSGLPKNNFGYHLPSQSGSKDLMNDYAVVKPLDRQYGDGVVGDGPCVINKARENDIKKSKKLDPSSSNHREGISLDEVEWEIQWEDLQIGARIGIGSYGEVYRSEWNGTEVAVKKFMNQDISGDALTQFKGEIEIMLRLRHPNVVLFMGAVTRPPNLSILTEFLPRGSLFKLLHRSNVQLDERRRMRMALDVAKGMNYLHTSNPIIVHRDLKTPNLLVDKNWVVKVCDFGMSRMKHHTFLSSKSTAGTPEWMAPEVLRNEPSNEKCDVYSFGVILWELATLRIPWTGMNSMQVVGAVGFQFRHLDIPENVDPVAAQIISDCWHLEPHSRPSFKEIISRLRSLRRLSTDITKNRTKKERKKKKKTSQSINFPFNSHVSWFLLFPTFHDLRLPYVTLHFNNFFFVVDSLHLSTDTSIMKLVTLAQTCDVEDSLNAKSDKHDLWPLDEIDPIKSRFPCCLVWTPLPVVSWLAPFIGHVGLCMEDGTVVDFSGSNLVNVDDFAFGSVARYIQLDREQCCFPSNLASHTCKHRYKHAERGTSISWDDAIHSSRRNFEHKSYNLFTCNCHSFAAICLKRMAYGGSMDWNMISVAPLVLSKGRWVNAMAVVRSFLPFTVMVCFGISFVGWPFLFGLMMFCLLLIAWFLVGTYCLKSLLEC</sequence>
<dbReference type="GO" id="GO:0005524">
    <property type="term" value="F:ATP binding"/>
    <property type="evidence" value="ECO:0007669"/>
    <property type="project" value="UniProtKB-UniRule"/>
</dbReference>
<evidence type="ECO:0000256" key="3">
    <source>
        <dbReference type="ARBA" id="ARBA00012513"/>
    </source>
</evidence>
<evidence type="ECO:0000256" key="11">
    <source>
        <dbReference type="ARBA" id="ARBA00048679"/>
    </source>
</evidence>
<feature type="transmembrane region" description="Helical" evidence="14">
    <location>
        <begin position="96"/>
        <end position="126"/>
    </location>
</feature>
<keyword evidence="14" id="KW-1133">Transmembrane helix</keyword>
<dbReference type="InterPro" id="IPR051681">
    <property type="entry name" value="Ser/Thr_Kinases-Pseudokinases"/>
</dbReference>
<feature type="region of interest" description="Disordered" evidence="13">
    <location>
        <begin position="429"/>
        <end position="483"/>
    </location>
</feature>
<evidence type="ECO:0000256" key="12">
    <source>
        <dbReference type="PROSITE-ProRule" id="PRU10141"/>
    </source>
</evidence>
<feature type="compositionally biased region" description="Polar residues" evidence="13">
    <location>
        <begin position="437"/>
        <end position="449"/>
    </location>
</feature>
<proteinExistence type="inferred from homology"/>
<dbReference type="Gene3D" id="3.30.200.20">
    <property type="entry name" value="Phosphorylase Kinase, domain 1"/>
    <property type="match status" value="1"/>
</dbReference>
<keyword evidence="14" id="KW-0812">Transmembrane</keyword>
<dbReference type="CDD" id="cd13999">
    <property type="entry name" value="STKc_MAP3K-like"/>
    <property type="match status" value="1"/>
</dbReference>
<keyword evidence="6 12" id="KW-0547">Nucleotide-binding</keyword>
<dbReference type="PRINTS" id="PR00109">
    <property type="entry name" value="TYRKINASE"/>
</dbReference>
<evidence type="ECO:0000256" key="14">
    <source>
        <dbReference type="SAM" id="Phobius"/>
    </source>
</evidence>
<dbReference type="GO" id="GO:0016020">
    <property type="term" value="C:membrane"/>
    <property type="evidence" value="ECO:0007669"/>
    <property type="project" value="UniProtKB-SubCell"/>
</dbReference>
<dbReference type="PROSITE" id="PS00107">
    <property type="entry name" value="PROTEIN_KINASE_ATP"/>
    <property type="match status" value="1"/>
</dbReference>
<evidence type="ECO:0000313" key="16">
    <source>
        <dbReference type="EMBL" id="KAK9077696.1"/>
    </source>
</evidence>
<dbReference type="InterPro" id="IPR008496">
    <property type="entry name" value="TMEM222/RTE1"/>
</dbReference>
<dbReference type="EMBL" id="JBCNJP010000007">
    <property type="protein sequence ID" value="KAK9077696.1"/>
    <property type="molecule type" value="Genomic_DNA"/>
</dbReference>
<dbReference type="PROSITE" id="PS00108">
    <property type="entry name" value="PROTEIN_KINASE_ST"/>
    <property type="match status" value="1"/>
</dbReference>
<dbReference type="Pfam" id="PF05608">
    <property type="entry name" value="RTE1"/>
    <property type="match status" value="1"/>
</dbReference>
<comment type="similarity">
    <text evidence="2">Belongs to the protein kinase superfamily. TKL Ser/Thr protein kinase family. RAF subfamily.</text>
</comment>
<dbReference type="PANTHER" id="PTHR44329">
    <property type="entry name" value="SERINE/THREONINE-PROTEIN KINASE TNNI3K-RELATED"/>
    <property type="match status" value="1"/>
</dbReference>
<dbReference type="SUPFAM" id="SSF117070">
    <property type="entry name" value="LEA14-like"/>
    <property type="match status" value="1"/>
</dbReference>
<dbReference type="EC" id="2.7.11.1" evidence="3"/>
<dbReference type="InterPro" id="IPR001245">
    <property type="entry name" value="Ser-Thr/Tyr_kinase_cat_dom"/>
</dbReference>
<comment type="catalytic activity">
    <reaction evidence="11">
        <text>L-seryl-[protein] + ATP = O-phospho-L-seryl-[protein] + ADP + H(+)</text>
        <dbReference type="Rhea" id="RHEA:17989"/>
        <dbReference type="Rhea" id="RHEA-COMP:9863"/>
        <dbReference type="Rhea" id="RHEA-COMP:11604"/>
        <dbReference type="ChEBI" id="CHEBI:15378"/>
        <dbReference type="ChEBI" id="CHEBI:29999"/>
        <dbReference type="ChEBI" id="CHEBI:30616"/>
        <dbReference type="ChEBI" id="CHEBI:83421"/>
        <dbReference type="ChEBI" id="CHEBI:456216"/>
        <dbReference type="EC" id="2.7.11.1"/>
    </reaction>
</comment>
<feature type="transmembrane region" description="Helical" evidence="14">
    <location>
        <begin position="1577"/>
        <end position="1599"/>
    </location>
</feature>
<comment type="subcellular location">
    <subcellularLocation>
        <location evidence="1">Membrane</location>
    </subcellularLocation>
</comment>
<dbReference type="InterPro" id="IPR055164">
    <property type="entry name" value="EDR1/CTR1/ARMC3-like_pept-like"/>
</dbReference>
<dbReference type="PROSITE" id="PS50011">
    <property type="entry name" value="PROTEIN_KINASE_DOM"/>
    <property type="match status" value="1"/>
</dbReference>
<dbReference type="PANTHER" id="PTHR44329:SF302">
    <property type="entry name" value="SERINE_THREONINE-PROTEIN KINASE SIS8-RELATED"/>
    <property type="match status" value="1"/>
</dbReference>
<dbReference type="FunFam" id="3.30.200.20:FF:000060">
    <property type="entry name" value="Serine/threonine-protein kinase isoform 1"/>
    <property type="match status" value="1"/>
</dbReference>
<dbReference type="FunFam" id="1.10.510.10:FF:000476">
    <property type="entry name" value="PAS domain-containing protein tyrosine kinase family protein"/>
    <property type="match status" value="1"/>
</dbReference>
<comment type="caution">
    <text evidence="16">The sequence shown here is derived from an EMBL/GenBank/DDBJ whole genome shotgun (WGS) entry which is preliminary data.</text>
</comment>
<dbReference type="Pfam" id="PF07714">
    <property type="entry name" value="PK_Tyr_Ser-Thr"/>
    <property type="match status" value="1"/>
</dbReference>
<comment type="catalytic activity">
    <reaction evidence="10">
        <text>L-threonyl-[protein] + ATP = O-phospho-L-threonyl-[protein] + ADP + H(+)</text>
        <dbReference type="Rhea" id="RHEA:46608"/>
        <dbReference type="Rhea" id="RHEA-COMP:11060"/>
        <dbReference type="Rhea" id="RHEA-COMP:11605"/>
        <dbReference type="ChEBI" id="CHEBI:15378"/>
        <dbReference type="ChEBI" id="CHEBI:30013"/>
        <dbReference type="ChEBI" id="CHEBI:30616"/>
        <dbReference type="ChEBI" id="CHEBI:61977"/>
        <dbReference type="ChEBI" id="CHEBI:456216"/>
        <dbReference type="EC" id="2.7.11.1"/>
    </reaction>
</comment>
<name>A0AAP0DMA3_9ASTR</name>
<dbReference type="InterPro" id="IPR011009">
    <property type="entry name" value="Kinase-like_dom_sf"/>
</dbReference>
<protein>
    <recommendedName>
        <fullName evidence="3">non-specific serine/threonine protein kinase</fullName>
        <ecNumber evidence="3">2.7.11.1</ecNumber>
    </recommendedName>
</protein>
<evidence type="ECO:0000259" key="15">
    <source>
        <dbReference type="PROSITE" id="PS50011"/>
    </source>
</evidence>
<organism evidence="16 17">
    <name type="scientific">Deinandra increscens subsp. villosa</name>
    <dbReference type="NCBI Taxonomy" id="3103831"/>
    <lineage>
        <taxon>Eukaryota</taxon>
        <taxon>Viridiplantae</taxon>
        <taxon>Streptophyta</taxon>
        <taxon>Embryophyta</taxon>
        <taxon>Tracheophyta</taxon>
        <taxon>Spermatophyta</taxon>
        <taxon>Magnoliopsida</taxon>
        <taxon>eudicotyledons</taxon>
        <taxon>Gunneridae</taxon>
        <taxon>Pentapetalae</taxon>
        <taxon>asterids</taxon>
        <taxon>campanulids</taxon>
        <taxon>Asterales</taxon>
        <taxon>Asteraceae</taxon>
        <taxon>Asteroideae</taxon>
        <taxon>Heliantheae alliance</taxon>
        <taxon>Madieae</taxon>
        <taxon>Madiinae</taxon>
        <taxon>Deinandra</taxon>
    </lineage>
</organism>
<dbReference type="Proteomes" id="UP001408789">
    <property type="component" value="Unassembled WGS sequence"/>
</dbReference>
<keyword evidence="17" id="KW-1185">Reference proteome</keyword>
<dbReference type="SUPFAM" id="SSF56112">
    <property type="entry name" value="Protein kinase-like (PK-like)"/>
    <property type="match status" value="1"/>
</dbReference>
<feature type="binding site" evidence="12">
    <location>
        <position position="1067"/>
    </location>
    <ligand>
        <name>ATP</name>
        <dbReference type="ChEBI" id="CHEBI:30616"/>
    </ligand>
</feature>
<gene>
    <name evidence="16" type="ORF">SSX86_006033</name>
</gene>
<dbReference type="GO" id="GO:0004674">
    <property type="term" value="F:protein serine/threonine kinase activity"/>
    <property type="evidence" value="ECO:0007669"/>
    <property type="project" value="UniProtKB-KW"/>
</dbReference>
<keyword evidence="4" id="KW-0723">Serine/threonine-protein kinase</keyword>
<dbReference type="Pfam" id="PF14381">
    <property type="entry name" value="EDR1_CTR1_ARMC3_pept"/>
    <property type="match status" value="1"/>
</dbReference>
<evidence type="ECO:0000256" key="7">
    <source>
        <dbReference type="ARBA" id="ARBA00022777"/>
    </source>
</evidence>
<feature type="domain" description="Protein kinase" evidence="15">
    <location>
        <begin position="1039"/>
        <end position="1294"/>
    </location>
</feature>
<evidence type="ECO:0000256" key="4">
    <source>
        <dbReference type="ARBA" id="ARBA00022527"/>
    </source>
</evidence>
<keyword evidence="9 14" id="KW-0472">Membrane</keyword>